<reference evidence="1" key="1">
    <citation type="submission" date="2022-10" db="EMBL/GenBank/DDBJ databases">
        <title>Culturing micro-colonial fungi from biological soil crusts in the Mojave desert and describing Neophaeococcomyces mojavensis, and introducing the new genera and species Taxawa tesnikishii.</title>
        <authorList>
            <person name="Kurbessoian T."/>
            <person name="Stajich J.E."/>
        </authorList>
    </citation>
    <scope>NUCLEOTIDE SEQUENCE</scope>
    <source>
        <strain evidence="1">JES_112</strain>
    </source>
</reference>
<gene>
    <name evidence="1" type="ORF">H2198_006028</name>
</gene>
<organism evidence="1 2">
    <name type="scientific">Neophaeococcomyces mojaviensis</name>
    <dbReference type="NCBI Taxonomy" id="3383035"/>
    <lineage>
        <taxon>Eukaryota</taxon>
        <taxon>Fungi</taxon>
        <taxon>Dikarya</taxon>
        <taxon>Ascomycota</taxon>
        <taxon>Pezizomycotina</taxon>
        <taxon>Eurotiomycetes</taxon>
        <taxon>Chaetothyriomycetidae</taxon>
        <taxon>Chaetothyriales</taxon>
        <taxon>Chaetothyriales incertae sedis</taxon>
        <taxon>Neophaeococcomyces</taxon>
    </lineage>
</organism>
<accession>A0ACC3A432</accession>
<proteinExistence type="predicted"/>
<sequence>MTDRSLHESKSYGAIRIGGSAAALLGDHNDHSVKYSIQHANFNFFDDNTHVRIPFQALTNRSHLENDARSGEGLALLSFDGGLDGGFSSLYMLNHFMERVGQAQGLKHTPKPCEFFNIVGGAGLLAILLGCLELSIDECIDKYLYLNQAIFENELVDTTQRSTSENTEGKPKPKPMIIEATIKKVLKDCGQDGDKHLEASRAISCKVFVKAATSKANITFRSYKLHEIDSSKLSHLEIWQAVQATLTAAGLLDAVKIGDGQPEDTYGPSTAFELSTISDLWAEAQRILIDGDQKLEDHLDCLVSVGPNFTKPEDGKGMGLRTLRLASRLSLEQPTTISAEAIGDSFRRTKFVDWSCRLSLMHLQGGNMRTICTFGLLSSSILPRRASRITS</sequence>
<name>A0ACC3A432_9EURO</name>
<comment type="caution">
    <text evidence="1">The sequence shown here is derived from an EMBL/GenBank/DDBJ whole genome shotgun (WGS) entry which is preliminary data.</text>
</comment>
<keyword evidence="2" id="KW-1185">Reference proteome</keyword>
<protein>
    <submittedName>
        <fullName evidence="1">Uncharacterized protein</fullName>
    </submittedName>
</protein>
<evidence type="ECO:0000313" key="2">
    <source>
        <dbReference type="Proteomes" id="UP001172386"/>
    </source>
</evidence>
<evidence type="ECO:0000313" key="1">
    <source>
        <dbReference type="EMBL" id="KAJ9655034.1"/>
    </source>
</evidence>
<dbReference type="EMBL" id="JAPDRQ010000106">
    <property type="protein sequence ID" value="KAJ9655034.1"/>
    <property type="molecule type" value="Genomic_DNA"/>
</dbReference>
<dbReference type="Proteomes" id="UP001172386">
    <property type="component" value="Unassembled WGS sequence"/>
</dbReference>